<dbReference type="RefSeq" id="WP_184210606.1">
    <property type="nucleotide sequence ID" value="NZ_JACHIF010000007.1"/>
</dbReference>
<keyword evidence="3" id="KW-1185">Reference proteome</keyword>
<evidence type="ECO:0000256" key="1">
    <source>
        <dbReference type="SAM" id="Phobius"/>
    </source>
</evidence>
<dbReference type="AlphaFoldDB" id="A0A7W8DR85"/>
<protein>
    <submittedName>
        <fullName evidence="2">Uncharacterized protein</fullName>
    </submittedName>
</protein>
<feature type="transmembrane region" description="Helical" evidence="1">
    <location>
        <begin position="95"/>
        <end position="115"/>
    </location>
</feature>
<accession>A0A7W8DR85</accession>
<sequence>MNKRVATRRPRTVQALAQEAKPAKLKQMKSRSLALQEEIHSLECAIVAAPHTLRRRRIASKDVLPAPEAMFSKKALRSPQRVPLHQLRAAKRRRMALMLEFGVVVTSLVAAVGWMNQWFHWWE</sequence>
<keyword evidence="1" id="KW-1133">Transmembrane helix</keyword>
<evidence type="ECO:0000313" key="2">
    <source>
        <dbReference type="EMBL" id="MBB5039152.1"/>
    </source>
</evidence>
<gene>
    <name evidence="2" type="ORF">HNQ64_003421</name>
</gene>
<evidence type="ECO:0000313" key="3">
    <source>
        <dbReference type="Proteomes" id="UP000534294"/>
    </source>
</evidence>
<comment type="caution">
    <text evidence="2">The sequence shown here is derived from an EMBL/GenBank/DDBJ whole genome shotgun (WGS) entry which is preliminary data.</text>
</comment>
<keyword evidence="1" id="KW-0812">Transmembrane</keyword>
<keyword evidence="1" id="KW-0472">Membrane</keyword>
<dbReference type="Proteomes" id="UP000534294">
    <property type="component" value="Unassembled WGS sequence"/>
</dbReference>
<name>A0A7W8DR85_9BACT</name>
<organism evidence="2 3">
    <name type="scientific">Prosthecobacter dejongeii</name>
    <dbReference type="NCBI Taxonomy" id="48465"/>
    <lineage>
        <taxon>Bacteria</taxon>
        <taxon>Pseudomonadati</taxon>
        <taxon>Verrucomicrobiota</taxon>
        <taxon>Verrucomicrobiia</taxon>
        <taxon>Verrucomicrobiales</taxon>
        <taxon>Verrucomicrobiaceae</taxon>
        <taxon>Prosthecobacter</taxon>
    </lineage>
</organism>
<proteinExistence type="predicted"/>
<dbReference type="EMBL" id="JACHIF010000007">
    <property type="protein sequence ID" value="MBB5039152.1"/>
    <property type="molecule type" value="Genomic_DNA"/>
</dbReference>
<reference evidence="2 3" key="1">
    <citation type="submission" date="2020-08" db="EMBL/GenBank/DDBJ databases">
        <title>Genomic Encyclopedia of Type Strains, Phase IV (KMG-IV): sequencing the most valuable type-strain genomes for metagenomic binning, comparative biology and taxonomic classification.</title>
        <authorList>
            <person name="Goeker M."/>
        </authorList>
    </citation>
    <scope>NUCLEOTIDE SEQUENCE [LARGE SCALE GENOMIC DNA]</scope>
    <source>
        <strain evidence="2 3">DSM 12251</strain>
    </source>
</reference>